<name>Q2W3V2_PARM1</name>
<accession>Q2W3V2</accession>
<dbReference type="Gene3D" id="1.10.3480.10">
    <property type="entry name" value="TorD-like"/>
    <property type="match status" value="1"/>
</dbReference>
<dbReference type="KEGG" id="mag:amb2669"/>
<dbReference type="RefSeq" id="WP_011385049.1">
    <property type="nucleotide sequence ID" value="NC_007626.1"/>
</dbReference>
<reference evidence="2 3" key="1">
    <citation type="journal article" date="2005" name="DNA Res.">
        <title>Complete genome sequence of the facultative anaerobic magnetotactic bacterium Magnetospirillum sp. strain AMB-1.</title>
        <authorList>
            <person name="Matsunaga T."/>
            <person name="Okamura Y."/>
            <person name="Fukuda Y."/>
            <person name="Wahyudi A.T."/>
            <person name="Murase Y."/>
            <person name="Takeyama H."/>
        </authorList>
    </citation>
    <scope>NUCLEOTIDE SEQUENCE [LARGE SCALE GENOMIC DNA]</scope>
    <source>
        <strain evidence="3">ATCC 700264 / AMB-1</strain>
    </source>
</reference>
<dbReference type="PANTHER" id="PTHR34227:SF1">
    <property type="entry name" value="DIMETHYL SULFOXIDE REDUCTASE CHAPERONE-RELATED"/>
    <property type="match status" value="1"/>
</dbReference>
<dbReference type="PANTHER" id="PTHR34227">
    <property type="entry name" value="CHAPERONE PROTEIN YCDY"/>
    <property type="match status" value="1"/>
</dbReference>
<dbReference type="InterPro" id="IPR036411">
    <property type="entry name" value="TorD-like_sf"/>
</dbReference>
<dbReference type="EMBL" id="AP007255">
    <property type="protein sequence ID" value="BAE51473.1"/>
    <property type="molecule type" value="Genomic_DNA"/>
</dbReference>
<dbReference type="OrthoDB" id="8526323at2"/>
<dbReference type="HOGENOM" id="CLU_077650_2_0_5"/>
<dbReference type="InterPro" id="IPR050289">
    <property type="entry name" value="TorD/DmsD_chaperones"/>
</dbReference>
<proteinExistence type="predicted"/>
<evidence type="ECO:0000313" key="2">
    <source>
        <dbReference type="EMBL" id="BAE51473.1"/>
    </source>
</evidence>
<dbReference type="InterPro" id="IPR020945">
    <property type="entry name" value="DMSO/NO3_reduct_chaperone"/>
</dbReference>
<keyword evidence="3" id="KW-1185">Reference proteome</keyword>
<dbReference type="AlphaFoldDB" id="Q2W3V2"/>
<dbReference type="Pfam" id="PF02613">
    <property type="entry name" value="Nitrate_red_del"/>
    <property type="match status" value="1"/>
</dbReference>
<sequence length="201" mass="21848">MRAVTALQGMAEDDFLRARFYGLLAALLVASPPEDLLRRLAAMPGDATPLGTALGHLAQAAAATDAETVAEEFADLFVGVTGGEIIPYGSWYLTGFLHEKPLAELRDDMARLGVERSPGVSESEDHVASLCEMMQGLITGVFAEPLDLPQQKMFFQTHLGSWMPRFLADLDKAPSARFYRAVAELGRVFLEIEAQAFAMVD</sequence>
<dbReference type="STRING" id="342108.amb2669"/>
<evidence type="ECO:0000256" key="1">
    <source>
        <dbReference type="ARBA" id="ARBA00023186"/>
    </source>
</evidence>
<evidence type="ECO:0000313" key="3">
    <source>
        <dbReference type="Proteomes" id="UP000007058"/>
    </source>
</evidence>
<gene>
    <name evidence="2" type="ordered locus">amb2669</name>
</gene>
<keyword evidence="1" id="KW-0143">Chaperone</keyword>
<dbReference type="Proteomes" id="UP000007058">
    <property type="component" value="Chromosome"/>
</dbReference>
<protein>
    <submittedName>
        <fullName evidence="2">Uncharacterized component of anaerobic dehydrogenase</fullName>
    </submittedName>
</protein>
<organism evidence="2 3">
    <name type="scientific">Paramagnetospirillum magneticum (strain ATCC 700264 / AMB-1)</name>
    <name type="common">Magnetospirillum magneticum</name>
    <dbReference type="NCBI Taxonomy" id="342108"/>
    <lineage>
        <taxon>Bacteria</taxon>
        <taxon>Pseudomonadati</taxon>
        <taxon>Pseudomonadota</taxon>
        <taxon>Alphaproteobacteria</taxon>
        <taxon>Rhodospirillales</taxon>
        <taxon>Magnetospirillaceae</taxon>
        <taxon>Paramagnetospirillum</taxon>
    </lineage>
</organism>
<dbReference type="SUPFAM" id="SSF89155">
    <property type="entry name" value="TorD-like"/>
    <property type="match status" value="1"/>
</dbReference>